<dbReference type="NCBIfam" id="NF002571">
    <property type="entry name" value="PRK02220.1"/>
    <property type="match status" value="1"/>
</dbReference>
<feature type="domain" description="4-oxalocrotonate tautomerase-like" evidence="4">
    <location>
        <begin position="2"/>
        <end position="59"/>
    </location>
</feature>
<dbReference type="PANTHER" id="PTHR35530">
    <property type="entry name" value="TAUTOMERASE-RELATED"/>
    <property type="match status" value="1"/>
</dbReference>
<dbReference type="Pfam" id="PF01361">
    <property type="entry name" value="Tautomerase"/>
    <property type="match status" value="1"/>
</dbReference>
<evidence type="ECO:0000259" key="4">
    <source>
        <dbReference type="Pfam" id="PF01361"/>
    </source>
</evidence>
<dbReference type="EC" id="5.3.2.-" evidence="3"/>
<protein>
    <recommendedName>
        <fullName evidence="3">Tautomerase</fullName>
        <ecNumber evidence="3">5.3.2.-</ecNumber>
    </recommendedName>
</protein>
<dbReference type="NCBIfam" id="NF002524">
    <property type="entry name" value="PRK01964.1"/>
    <property type="match status" value="1"/>
</dbReference>
<name>A0ABS0F2C1_9BACL</name>
<dbReference type="InterPro" id="IPR004370">
    <property type="entry name" value="4-OT-like_dom"/>
</dbReference>
<comment type="caution">
    <text evidence="5">The sequence shown here is derived from an EMBL/GenBank/DDBJ whole genome shotgun (WGS) entry which is preliminary data.</text>
</comment>
<comment type="similarity">
    <text evidence="1 3">Belongs to the 4-oxalocrotonate tautomerase family.</text>
</comment>
<evidence type="ECO:0000256" key="2">
    <source>
        <dbReference type="ARBA" id="ARBA00023235"/>
    </source>
</evidence>
<dbReference type="NCBIfam" id="TIGR00013">
    <property type="entry name" value="taut"/>
    <property type="match status" value="1"/>
</dbReference>
<dbReference type="InterPro" id="IPR014347">
    <property type="entry name" value="Tautomerase/MIF_sf"/>
</dbReference>
<gene>
    <name evidence="5" type="ORF">IW967_05940</name>
</gene>
<dbReference type="SUPFAM" id="SSF55331">
    <property type="entry name" value="Tautomerase/MIF"/>
    <property type="match status" value="1"/>
</dbReference>
<dbReference type="Gene3D" id="3.30.429.10">
    <property type="entry name" value="Macrophage Migration Inhibitory Factor"/>
    <property type="match status" value="1"/>
</dbReference>
<dbReference type="CDD" id="cd00491">
    <property type="entry name" value="4Oxalocrotonate_Tautomerase"/>
    <property type="match status" value="1"/>
</dbReference>
<dbReference type="RefSeq" id="WP_014464316.1">
    <property type="nucleotide sequence ID" value="NZ_JADPKZ010000036.1"/>
</dbReference>
<keyword evidence="2 3" id="KW-0413">Isomerase</keyword>
<accession>A0ABS0F2C1</accession>
<sequence>MPLVQVTMVEGRSPEQKRALMEKLTDAVVETLGAKRETVRVILYEVPKAHWGVGGVSKAEQDAARGETP</sequence>
<dbReference type="EMBL" id="JADPKZ010000036">
    <property type="protein sequence ID" value="MBF8377414.1"/>
    <property type="molecule type" value="Genomic_DNA"/>
</dbReference>
<reference evidence="5 6" key="1">
    <citation type="submission" date="2020-11" db="EMBL/GenBank/DDBJ databases">
        <title>Genomic insight of Alicyclobacillus mali FL 18 reveals a new arsenic-resistant strain, with potential in environmental biotechnology.</title>
        <authorList>
            <person name="Fiorentino G."/>
            <person name="Gallo G."/>
            <person name="Aulitto M."/>
        </authorList>
    </citation>
    <scope>NUCLEOTIDE SEQUENCE [LARGE SCALE GENOMIC DNA]</scope>
    <source>
        <strain evidence="5 6">FL 18</strain>
    </source>
</reference>
<evidence type="ECO:0000256" key="3">
    <source>
        <dbReference type="RuleBase" id="RU362032"/>
    </source>
</evidence>
<organism evidence="5 6">
    <name type="scientific">Alicyclobacillus mali</name>
    <name type="common">ex Roth et al. 2021</name>
    <dbReference type="NCBI Taxonomy" id="1123961"/>
    <lineage>
        <taxon>Bacteria</taxon>
        <taxon>Bacillati</taxon>
        <taxon>Bacillota</taxon>
        <taxon>Bacilli</taxon>
        <taxon>Bacillales</taxon>
        <taxon>Alicyclobacillaceae</taxon>
        <taxon>Alicyclobacillus</taxon>
    </lineage>
</organism>
<dbReference type="PANTHER" id="PTHR35530:SF1">
    <property type="entry name" value="2-HYDROXYMUCONATE TAUTOMERASE"/>
    <property type="match status" value="1"/>
</dbReference>
<evidence type="ECO:0000313" key="5">
    <source>
        <dbReference type="EMBL" id="MBF8377414.1"/>
    </source>
</evidence>
<dbReference type="Proteomes" id="UP000642910">
    <property type="component" value="Unassembled WGS sequence"/>
</dbReference>
<proteinExistence type="inferred from homology"/>
<keyword evidence="6" id="KW-1185">Reference proteome</keyword>
<evidence type="ECO:0000313" key="6">
    <source>
        <dbReference type="Proteomes" id="UP000642910"/>
    </source>
</evidence>
<evidence type="ECO:0000256" key="1">
    <source>
        <dbReference type="ARBA" id="ARBA00006723"/>
    </source>
</evidence>
<dbReference type="InterPro" id="IPR018191">
    <property type="entry name" value="4-OT"/>
</dbReference>